<evidence type="ECO:0000256" key="1">
    <source>
        <dbReference type="SAM" id="MobiDB-lite"/>
    </source>
</evidence>
<organism evidence="2 3">
    <name type="scientific">Starkeya nomas</name>
    <dbReference type="NCBI Taxonomy" id="2666134"/>
    <lineage>
        <taxon>Bacteria</taxon>
        <taxon>Pseudomonadati</taxon>
        <taxon>Pseudomonadota</taxon>
        <taxon>Alphaproteobacteria</taxon>
        <taxon>Hyphomicrobiales</taxon>
        <taxon>Xanthobacteraceae</taxon>
        <taxon>Starkeya</taxon>
    </lineage>
</organism>
<feature type="compositionally biased region" description="Pro residues" evidence="1">
    <location>
        <begin position="98"/>
        <end position="114"/>
    </location>
</feature>
<dbReference type="RefSeq" id="WP_144344191.1">
    <property type="nucleotide sequence ID" value="NZ_CACSAS010000001.1"/>
</dbReference>
<feature type="compositionally biased region" description="Pro residues" evidence="1">
    <location>
        <begin position="155"/>
        <end position="168"/>
    </location>
</feature>
<feature type="compositionally biased region" description="Basic and acidic residues" evidence="1">
    <location>
        <begin position="53"/>
        <end position="92"/>
    </location>
</feature>
<dbReference type="EMBL" id="CACSAS010000001">
    <property type="protein sequence ID" value="CAA0103871.1"/>
    <property type="molecule type" value="Genomic_DNA"/>
</dbReference>
<name>A0A5S9PJ35_9HYPH</name>
<dbReference type="Gene3D" id="3.30.1150.10">
    <property type="match status" value="1"/>
</dbReference>
<accession>A0A5S9PJ35</accession>
<keyword evidence="3" id="KW-1185">Reference proteome</keyword>
<dbReference type="AlphaFoldDB" id="A0A5S9PJ35"/>
<evidence type="ECO:0008006" key="4">
    <source>
        <dbReference type="Google" id="ProtNLM"/>
    </source>
</evidence>
<evidence type="ECO:0000313" key="3">
    <source>
        <dbReference type="Proteomes" id="UP000433050"/>
    </source>
</evidence>
<protein>
    <recommendedName>
        <fullName evidence="4">Protein TolA</fullName>
    </recommendedName>
</protein>
<evidence type="ECO:0000313" key="2">
    <source>
        <dbReference type="EMBL" id="CAA0103871.1"/>
    </source>
</evidence>
<reference evidence="2 3" key="1">
    <citation type="submission" date="2019-12" db="EMBL/GenBank/DDBJ databases">
        <authorList>
            <person name="Reyes-Prieto M."/>
        </authorList>
    </citation>
    <scope>NUCLEOTIDE SEQUENCE [LARGE SCALE GENOMIC DNA]</scope>
    <source>
        <strain evidence="2">HF14-78462</strain>
    </source>
</reference>
<dbReference type="Proteomes" id="UP000433050">
    <property type="component" value="Unassembled WGS sequence"/>
</dbReference>
<gene>
    <name evidence="2" type="ORF">STARVERO_03065</name>
</gene>
<feature type="region of interest" description="Disordered" evidence="1">
    <location>
        <begin position="48"/>
        <end position="182"/>
    </location>
</feature>
<sequence>MRAGLMSSAALHAGIIGFMVISFASPSPFDASPTEAMPIDIVSDAELSQMMAGKKDAPKAEAPKPVVEKVDTPKPTEQLEAKVDDKKPEVKAANEAAAPPPPPPENKPPEPKPPAAQAQAKPEPAPPKEAESLAAKPQEAKPDQPKPEQQAQATPPAPRPPKKPPPPKVVQAPPKEQTEFKPNEIAALLDKRTASRQAAVGDTINNTASLGTRVGTAATLSQTEIDALRARLMQLWNPPAGASNPEELIVTVRIRLNVDGTLSGPPMVVTSGSSPFFLTARDSAIRAIFRGQPFDMLSPAKYDAWKDIEVTFDPREMVRG</sequence>
<proteinExistence type="predicted"/>
<dbReference type="SUPFAM" id="SSF74653">
    <property type="entry name" value="TolA/TonB C-terminal domain"/>
    <property type="match status" value="1"/>
</dbReference>